<dbReference type="AlphaFoldDB" id="A0A5M9ZZI3"/>
<organism evidence="2 3">
    <name type="scientific">Bifidobacterium tissieri</name>
    <dbReference type="NCBI Taxonomy" id="1630162"/>
    <lineage>
        <taxon>Bacteria</taxon>
        <taxon>Bacillati</taxon>
        <taxon>Actinomycetota</taxon>
        <taxon>Actinomycetes</taxon>
        <taxon>Bifidobacteriales</taxon>
        <taxon>Bifidobacteriaceae</taxon>
        <taxon>Bifidobacterium</taxon>
    </lineage>
</organism>
<sequence>MTSRLIAGGNDADGGADPFEPGADTNTNPNNAQGGASTMRGVDGGVLRELASHARRIGPLVNRRLLTELPGLPDGLSVGWAQFPQSHGRGFSLAVFTDRNHCTPIAFVDNKGRVFAGPDVNPDTQRDDPVFLFAKENEIRVTESRLEGTDRTGATIGNGTMTVLQGGIVGRGDDGEMMWLASWLKSDNRYTLEQLRADLPMELRADLEYRDAMAIAFFAVYFLPRVNGFMIGFGSGNIFRRLRREAPIGAIRRSVKDTLQARAHGMRVSGLEDLFADLMNEAGALDQIEGLEAVHGAEPLRLYTSPYSGGYFFGWDSGLEFPAALASLRIEGNLNRFAAVSMWLERNARLGAYPTEDTVTRAQASQLDWALLTNPAITALDIEDTPGEQFDPIHDDGTAALAAMVEAAREAAVDTANESPDPVASTGTSGASGTSGTAGRASGIHNVHDANGSEWVYRQTFSSLVRRLRLPYRFDVEFRANLQDGNMAIGFTTAGTSMMPTTRYDERTRGWVDLSQSDRAALSTDYNLRVGLMLAALAFGADDHVERVSLHVDSIGLEEAVAEQNSAISSLMSEALHMFEDMRSGNTIGNATKADPKDGDVHGSAARQLTAPEAEVPTTTGDDPQSPQSAGADDESTESDRPTSGEPDGDESVDRAFEDLMKGVDIDAVAFSMPQDEIGNVNGGDGDTVSEDDIDLSGNPFNEAPIDGQDTRLSDDDINTDDPIAALRKNPTVRNLVTVTFTRERFLTMIEEEGLARPQHLYRAFNATMDVDGDAGLRPIDAEFDLRDAMYSPTGAQEAPELSEQRFPEPVAKVLGAQDTLELSIQRVDVLQRAINHFHRLVLDDSLSSVERARQAMDVIHRIGDPELNEVAGDVTSAIIDGRDTPEPDFGLADQLDAERVKARDLLFGGETQKAIEVAEAAVDKLDKLFAAAGGVPRYFNSYAERVVYNRLFATPDEKTVLIPDNLFYAHMELADVLSQISGPDRALPHLNAMVAYAPAYPLSHLRLAIQLANTQDWDSARAACLNALRVALDRDDAAFAYYRLAYAEWMRDDFDIAAAAYLMSDHIASGTMGSIESELNELFARARSQCIPVPHTVDEAKAVLREHEMPVWPENEVASIVRDAARVSVDNALFVPARTLSMAAARMTDDNDGMNAIQIQFLRSLGA</sequence>
<feature type="region of interest" description="Disordered" evidence="1">
    <location>
        <begin position="415"/>
        <end position="439"/>
    </location>
</feature>
<dbReference type="SUPFAM" id="SSF48452">
    <property type="entry name" value="TPR-like"/>
    <property type="match status" value="1"/>
</dbReference>
<feature type="compositionally biased region" description="Polar residues" evidence="1">
    <location>
        <begin position="24"/>
        <end position="36"/>
    </location>
</feature>
<dbReference type="Gene3D" id="1.25.40.10">
    <property type="entry name" value="Tetratricopeptide repeat domain"/>
    <property type="match status" value="1"/>
</dbReference>
<proteinExistence type="predicted"/>
<accession>A0A5M9ZZI3</accession>
<feature type="compositionally biased region" description="Polar residues" evidence="1">
    <location>
        <begin position="617"/>
        <end position="629"/>
    </location>
</feature>
<dbReference type="Proteomes" id="UP000412028">
    <property type="component" value="Unassembled WGS sequence"/>
</dbReference>
<comment type="caution">
    <text evidence="2">The sequence shown here is derived from an EMBL/GenBank/DDBJ whole genome shotgun (WGS) entry which is preliminary data.</text>
</comment>
<feature type="region of interest" description="Disordered" evidence="1">
    <location>
        <begin position="1"/>
        <end position="41"/>
    </location>
</feature>
<feature type="region of interest" description="Disordered" evidence="1">
    <location>
        <begin position="611"/>
        <end position="653"/>
    </location>
</feature>
<feature type="compositionally biased region" description="Low complexity" evidence="1">
    <location>
        <begin position="7"/>
        <end position="17"/>
    </location>
</feature>
<dbReference type="RefSeq" id="WP_150381346.1">
    <property type="nucleotide sequence ID" value="NZ_RZUI01000006.1"/>
</dbReference>
<evidence type="ECO:0000256" key="1">
    <source>
        <dbReference type="SAM" id="MobiDB-lite"/>
    </source>
</evidence>
<feature type="compositionally biased region" description="Low complexity" evidence="1">
    <location>
        <begin position="424"/>
        <end position="439"/>
    </location>
</feature>
<reference evidence="2 3" key="1">
    <citation type="journal article" date="2019" name="Syst. Appl. Microbiol.">
        <title>Characterization of Bifidobacterium species in feaces of the Egyptian fruit bat: Description of B. vespertilionis sp. nov. and B. rousetti sp. nov.</title>
        <authorList>
            <person name="Modesto M."/>
            <person name="Satti M."/>
            <person name="Watanabe K."/>
            <person name="Puglisi E."/>
            <person name="Morelli L."/>
            <person name="Huang C.-H."/>
            <person name="Liou J.-S."/>
            <person name="Miyashita M."/>
            <person name="Tamura T."/>
            <person name="Saito S."/>
            <person name="Mori K."/>
            <person name="Huang L."/>
            <person name="Sciavilla P."/>
            <person name="Sandri C."/>
            <person name="Spiezio C."/>
            <person name="Vitali F."/>
            <person name="Cavalieri D."/>
            <person name="Perpetuini G."/>
            <person name="Tofalo R."/>
            <person name="Bonetti A."/>
            <person name="Arita M."/>
            <person name="Mattarelli P."/>
        </authorList>
    </citation>
    <scope>NUCLEOTIDE SEQUENCE [LARGE SCALE GENOMIC DNA]</scope>
    <source>
        <strain evidence="2 3">RST7</strain>
    </source>
</reference>
<protein>
    <submittedName>
        <fullName evidence="2">Tetratricopeptide repeat protein</fullName>
    </submittedName>
</protein>
<dbReference type="InterPro" id="IPR011990">
    <property type="entry name" value="TPR-like_helical_dom_sf"/>
</dbReference>
<evidence type="ECO:0000313" key="3">
    <source>
        <dbReference type="Proteomes" id="UP000412028"/>
    </source>
</evidence>
<name>A0A5M9ZZI3_9BIFI</name>
<dbReference type="OrthoDB" id="3185166at2"/>
<evidence type="ECO:0000313" key="2">
    <source>
        <dbReference type="EMBL" id="KAA8830253.1"/>
    </source>
</evidence>
<dbReference type="EMBL" id="RZUI01000006">
    <property type="protein sequence ID" value="KAA8830253.1"/>
    <property type="molecule type" value="Genomic_DNA"/>
</dbReference>
<gene>
    <name evidence="2" type="ORF">EMO89_06260</name>
</gene>